<evidence type="ECO:0000313" key="5">
    <source>
        <dbReference type="Proteomes" id="UP000244855"/>
    </source>
</evidence>
<sequence length="489" mass="55072">MTFSFTQSNGTTRQVAGYHYAEQSADTKRYTASGTLSHIPPKVDLRHFMSPVENQGQTMSCVANATAGAYEYLMKRHLGAHGYDVSRLFIYYNARYLDPEGVTSVDEDAGSFTRCAIDGLKTYGACSEETWPFDESLVTTVPGDGTYEEAAQFCIEDTMAVETDLNDWKTCLAEGHPIIFSCNTYSSFSQPRRGAIPMPVENEGRPEQHGAHAMLCVGYSDPDQVFIVRNSWGPEWGDKGYCYMPYRYLMDPKHNLHDSWIIERVDVLPPDEEAWAEDEETVLEDISGVLADMDDDTYAHMVARMGTVPLEVRLALIFLRAAGADGELAEEELHATGEHVTPVLEQLGSHEDADTVLYNTQANFIHDDDLFWESVEIFPEFFSQEVLASIIGQLQEIISSDDHVDDAEQSIVDTIIERWQVGPSGDGDEEEEEEGEEEAEEENEEEEGEEEEEAEEENDEEEEAEEETYEEEAQDDEYAHSGDDDDQYN</sequence>
<dbReference type="Proteomes" id="UP000244855">
    <property type="component" value="Unassembled WGS sequence"/>
</dbReference>
<dbReference type="OrthoDB" id="2445485at2759"/>
<evidence type="ECO:0000313" key="4">
    <source>
        <dbReference type="EMBL" id="PVI02454.1"/>
    </source>
</evidence>
<dbReference type="SMART" id="SM00645">
    <property type="entry name" value="Pept_C1"/>
    <property type="match status" value="1"/>
</dbReference>
<feature type="compositionally biased region" description="Acidic residues" evidence="2">
    <location>
        <begin position="426"/>
        <end position="476"/>
    </location>
</feature>
<keyword evidence="5" id="KW-1185">Reference proteome</keyword>
<dbReference type="SUPFAM" id="SSF158682">
    <property type="entry name" value="TerB-like"/>
    <property type="match status" value="1"/>
</dbReference>
<evidence type="ECO:0000256" key="2">
    <source>
        <dbReference type="SAM" id="MobiDB-lite"/>
    </source>
</evidence>
<accession>A0A2V1DYN2</accession>
<dbReference type="CDD" id="cd02619">
    <property type="entry name" value="Peptidase_C1"/>
    <property type="match status" value="1"/>
</dbReference>
<evidence type="ECO:0000259" key="3">
    <source>
        <dbReference type="SMART" id="SM00645"/>
    </source>
</evidence>
<dbReference type="Gene3D" id="1.10.3680.10">
    <property type="entry name" value="TerB-like"/>
    <property type="match status" value="1"/>
</dbReference>
<dbReference type="InterPro" id="IPR038765">
    <property type="entry name" value="Papain-like_cys_pep_sf"/>
</dbReference>
<evidence type="ECO:0000256" key="1">
    <source>
        <dbReference type="ARBA" id="ARBA00008455"/>
    </source>
</evidence>
<dbReference type="Pfam" id="PF00112">
    <property type="entry name" value="Peptidase_C1"/>
    <property type="match status" value="1"/>
</dbReference>
<dbReference type="SUPFAM" id="SSF54001">
    <property type="entry name" value="Cysteine proteinases"/>
    <property type="match status" value="1"/>
</dbReference>
<dbReference type="InterPro" id="IPR013128">
    <property type="entry name" value="Peptidase_C1A"/>
</dbReference>
<dbReference type="STRING" id="97972.A0A2V1DYN2"/>
<dbReference type="InterPro" id="IPR029024">
    <property type="entry name" value="TerB-like"/>
</dbReference>
<dbReference type="PANTHER" id="PTHR12411">
    <property type="entry name" value="CYSTEINE PROTEASE FAMILY C1-RELATED"/>
    <property type="match status" value="1"/>
</dbReference>
<comment type="similarity">
    <text evidence="1">Belongs to the peptidase C1 family.</text>
</comment>
<dbReference type="EMBL" id="KZ805343">
    <property type="protein sequence ID" value="PVI02454.1"/>
    <property type="molecule type" value="Genomic_DNA"/>
</dbReference>
<dbReference type="InterPro" id="IPR000668">
    <property type="entry name" value="Peptidase_C1A_C"/>
</dbReference>
<dbReference type="CDD" id="cd07177">
    <property type="entry name" value="terB_like"/>
    <property type="match status" value="1"/>
</dbReference>
<protein>
    <submittedName>
        <fullName evidence="4">Cysteine proteinase</fullName>
    </submittedName>
</protein>
<reference evidence="4 5" key="1">
    <citation type="journal article" date="2018" name="Sci. Rep.">
        <title>Comparative genomics provides insights into the lifestyle and reveals functional heterogeneity of dark septate endophytic fungi.</title>
        <authorList>
            <person name="Knapp D.G."/>
            <person name="Nemeth J.B."/>
            <person name="Barry K."/>
            <person name="Hainaut M."/>
            <person name="Henrissat B."/>
            <person name="Johnson J."/>
            <person name="Kuo A."/>
            <person name="Lim J.H.P."/>
            <person name="Lipzen A."/>
            <person name="Nolan M."/>
            <person name="Ohm R.A."/>
            <person name="Tamas L."/>
            <person name="Grigoriev I.V."/>
            <person name="Spatafora J.W."/>
            <person name="Nagy L.G."/>
            <person name="Kovacs G.M."/>
        </authorList>
    </citation>
    <scope>NUCLEOTIDE SEQUENCE [LARGE SCALE GENOMIC DNA]</scope>
    <source>
        <strain evidence="4 5">DSE2036</strain>
    </source>
</reference>
<dbReference type="GO" id="GO:0008234">
    <property type="term" value="F:cysteine-type peptidase activity"/>
    <property type="evidence" value="ECO:0007669"/>
    <property type="project" value="InterPro"/>
</dbReference>
<feature type="domain" description="Peptidase C1A papain C-terminal" evidence="3">
    <location>
        <begin position="39"/>
        <end position="250"/>
    </location>
</feature>
<dbReference type="Gene3D" id="3.90.70.10">
    <property type="entry name" value="Cysteine proteinases"/>
    <property type="match status" value="1"/>
</dbReference>
<gene>
    <name evidence="4" type="ORF">DM02DRAFT_613002</name>
</gene>
<organism evidence="4 5">
    <name type="scientific">Periconia macrospinosa</name>
    <dbReference type="NCBI Taxonomy" id="97972"/>
    <lineage>
        <taxon>Eukaryota</taxon>
        <taxon>Fungi</taxon>
        <taxon>Dikarya</taxon>
        <taxon>Ascomycota</taxon>
        <taxon>Pezizomycotina</taxon>
        <taxon>Dothideomycetes</taxon>
        <taxon>Pleosporomycetidae</taxon>
        <taxon>Pleosporales</taxon>
        <taxon>Massarineae</taxon>
        <taxon>Periconiaceae</taxon>
        <taxon>Periconia</taxon>
    </lineage>
</organism>
<name>A0A2V1DYN2_9PLEO</name>
<dbReference type="AlphaFoldDB" id="A0A2V1DYN2"/>
<feature type="region of interest" description="Disordered" evidence="2">
    <location>
        <begin position="416"/>
        <end position="489"/>
    </location>
</feature>
<dbReference type="GO" id="GO:0006508">
    <property type="term" value="P:proteolysis"/>
    <property type="evidence" value="ECO:0007669"/>
    <property type="project" value="InterPro"/>
</dbReference>
<proteinExistence type="inferred from homology"/>